<reference evidence="2 4" key="2">
    <citation type="submission" date="2016-10" db="EMBL/GenBank/DDBJ databases">
        <authorList>
            <person name="Varghese N."/>
            <person name="Submissions S."/>
        </authorList>
    </citation>
    <scope>NUCLEOTIDE SEQUENCE [LARGE SCALE GENOMIC DNA]</scope>
    <source>
        <strain evidence="2 4">CBMB27</strain>
    </source>
</reference>
<dbReference type="AlphaFoldDB" id="A0AAE8HXE7"/>
<geneLocation type="plasmid" evidence="1 3">
    <name>CBMB27-p2</name>
</geneLocation>
<keyword evidence="1" id="KW-0614">Plasmid</keyword>
<organism evidence="2 4">
    <name type="scientific">Methylobacterium phyllosphaerae</name>
    <dbReference type="NCBI Taxonomy" id="418223"/>
    <lineage>
        <taxon>Bacteria</taxon>
        <taxon>Pseudomonadati</taxon>
        <taxon>Pseudomonadota</taxon>
        <taxon>Alphaproteobacteria</taxon>
        <taxon>Hyphomicrobiales</taxon>
        <taxon>Methylobacteriaceae</taxon>
        <taxon>Methylobacterium</taxon>
    </lineage>
</organism>
<evidence type="ECO:0000313" key="4">
    <source>
        <dbReference type="Proteomes" id="UP000199140"/>
    </source>
</evidence>
<protein>
    <submittedName>
        <fullName evidence="2">Uncharacterized protein</fullName>
    </submittedName>
</protein>
<dbReference type="EMBL" id="FOPK01000037">
    <property type="protein sequence ID" value="SFH62174.1"/>
    <property type="molecule type" value="Genomic_DNA"/>
</dbReference>
<gene>
    <name evidence="1" type="ORF">MCBMB27_05800</name>
    <name evidence="2" type="ORF">SAMN05192567_1379</name>
</gene>
<dbReference type="RefSeq" id="WP_139231662.1">
    <property type="nucleotide sequence ID" value="NZ_CP015369.1"/>
</dbReference>
<dbReference type="Proteomes" id="UP000199140">
    <property type="component" value="Unassembled WGS sequence"/>
</dbReference>
<dbReference type="EMBL" id="CP015369">
    <property type="protein sequence ID" value="APT35091.1"/>
    <property type="molecule type" value="Genomic_DNA"/>
</dbReference>
<name>A0AAE8HXE7_9HYPH</name>
<sequence>MANWKKSFNAIPEAIDAKLTQIKEDYVIVAATKKVKRHDVETEVYDHIGLIIKDDAVFAEGPVVPDESVGRTSAYNVNGREIVRKDLPKITKTFIWETPNFGDASTYGTHTHYNDREVYQRQIFEPRFLAIACELMSDPKLDTVLVKFSIEQIFDKKSPVFREDLLFALNLLQENTGVADIFSGEASRDEFIGTVFLDWEVFPPGNADQLITSMTKGSHGLPPDKQKVLSARLRMFQKFPVKQLLKGTNSFGSYVGALYADNLVVFENLNYGNALYILFDDWQEISQRSRLDLLKGTDENFERIVHTNGWDIKFEETMRRELATRSGERYRKRGKRR</sequence>
<reference evidence="1 3" key="1">
    <citation type="submission" date="2016-04" db="EMBL/GenBank/DDBJ databases">
        <title>Complete genome sequencing and analysis of CBMB27, Methylobacterium phyllosphaerae isolated from leaf tissues of rice (Oryza sativa L.).</title>
        <authorList>
            <person name="Lee Y."/>
            <person name="Hwangbo K."/>
            <person name="Chung H."/>
            <person name="Yoo J."/>
            <person name="Kim K.Y."/>
            <person name="Sa T.M."/>
            <person name="Um Y."/>
            <person name="Madhaiyan M."/>
        </authorList>
    </citation>
    <scope>NUCLEOTIDE SEQUENCE [LARGE SCALE GENOMIC DNA]</scope>
    <source>
        <strain evidence="1 3">CBMB27</strain>
        <plasmid evidence="1 3">CBMB27-p2</plasmid>
    </source>
</reference>
<dbReference type="KEGG" id="mphy:MCBMB27_05800"/>
<dbReference type="Proteomes" id="UP000185487">
    <property type="component" value="Plasmid CBMB27-p2"/>
</dbReference>
<proteinExistence type="predicted"/>
<keyword evidence="3" id="KW-1185">Reference proteome</keyword>
<evidence type="ECO:0000313" key="2">
    <source>
        <dbReference type="EMBL" id="SFH62174.1"/>
    </source>
</evidence>
<evidence type="ECO:0000313" key="3">
    <source>
        <dbReference type="Proteomes" id="UP000185487"/>
    </source>
</evidence>
<accession>A0AAE8HXE7</accession>
<evidence type="ECO:0000313" key="1">
    <source>
        <dbReference type="EMBL" id="APT35091.1"/>
    </source>
</evidence>